<keyword evidence="9 10" id="KW-0472">Membrane</keyword>
<dbReference type="NCBIfam" id="TIGR02141">
    <property type="entry name" value="modB_ABC"/>
    <property type="match status" value="1"/>
</dbReference>
<dbReference type="OrthoDB" id="9795403at2"/>
<dbReference type="AlphaFoldDB" id="A0A1M4YWC4"/>
<dbReference type="STRING" id="1297750.SAMN05444405_105104"/>
<feature type="transmembrane region" description="Helical" evidence="10">
    <location>
        <begin position="47"/>
        <end position="66"/>
    </location>
</feature>
<feature type="transmembrane region" description="Helical" evidence="10">
    <location>
        <begin position="15"/>
        <end position="35"/>
    </location>
</feature>
<evidence type="ECO:0000256" key="7">
    <source>
        <dbReference type="ARBA" id="ARBA00022692"/>
    </source>
</evidence>
<dbReference type="Gene3D" id="1.10.3720.10">
    <property type="entry name" value="MetI-like"/>
    <property type="match status" value="1"/>
</dbReference>
<protein>
    <recommendedName>
        <fullName evidence="11">Molybdenum transport system permease</fullName>
    </recommendedName>
</protein>
<proteinExistence type="inferred from homology"/>
<keyword evidence="5 11" id="KW-1003">Cell membrane</keyword>
<accession>A0A1M4YWC4</accession>
<dbReference type="Pfam" id="PF00528">
    <property type="entry name" value="BPD_transp_1"/>
    <property type="match status" value="1"/>
</dbReference>
<keyword evidence="4 10" id="KW-0813">Transport</keyword>
<keyword evidence="7 10" id="KW-0812">Transmembrane</keyword>
<evidence type="ECO:0000313" key="13">
    <source>
        <dbReference type="EMBL" id="SHF10124.1"/>
    </source>
</evidence>
<keyword evidence="8 10" id="KW-1133">Transmembrane helix</keyword>
<dbReference type="PANTHER" id="PTHR30183:SF8">
    <property type="entry name" value="MOLYBDENUM TRANSPORT SYSTEM PERMEASE"/>
    <property type="match status" value="1"/>
</dbReference>
<sequence length="223" mass="24808">MNDDFLQTLLLTGKLATITTVILLIKGLPLGYWLAYKRFRFKPLIEALISMPLVLPPTVLGFYMLVAYSPQNTIGHFLEHTLNLRLAFSFEGILVASVLFSLPFMVQPLQNGFASIPQSYREASYTLGKSFFTTFTRVLIPNIKPSIITAVAMTFAHCIGEFGVVIMVGGNMPGETRVASIAIYDEVQSLNYDTANKYSFVLFIVSMVILTIIYSINGNKKTL</sequence>
<dbReference type="PROSITE" id="PS50928">
    <property type="entry name" value="ABC_TM1"/>
    <property type="match status" value="1"/>
</dbReference>
<evidence type="ECO:0000256" key="8">
    <source>
        <dbReference type="ARBA" id="ARBA00022989"/>
    </source>
</evidence>
<dbReference type="InterPro" id="IPR011867">
    <property type="entry name" value="ModB_ABC"/>
</dbReference>
<dbReference type="GO" id="GO:0005886">
    <property type="term" value="C:plasma membrane"/>
    <property type="evidence" value="ECO:0007669"/>
    <property type="project" value="UniProtKB-SubCell"/>
</dbReference>
<dbReference type="SUPFAM" id="SSF161098">
    <property type="entry name" value="MetI-like"/>
    <property type="match status" value="1"/>
</dbReference>
<dbReference type="Proteomes" id="UP000184509">
    <property type="component" value="Unassembled WGS sequence"/>
</dbReference>
<gene>
    <name evidence="13" type="ORF">SAMN05444405_105104</name>
</gene>
<dbReference type="PANTHER" id="PTHR30183">
    <property type="entry name" value="MOLYBDENUM TRANSPORT SYSTEM PERMEASE PROTEIN MODB"/>
    <property type="match status" value="1"/>
</dbReference>
<dbReference type="CDD" id="cd06261">
    <property type="entry name" value="TM_PBP2"/>
    <property type="match status" value="1"/>
</dbReference>
<evidence type="ECO:0000256" key="5">
    <source>
        <dbReference type="ARBA" id="ARBA00022475"/>
    </source>
</evidence>
<evidence type="ECO:0000256" key="3">
    <source>
        <dbReference type="ARBA" id="ARBA00007069"/>
    </source>
</evidence>
<dbReference type="RefSeq" id="WP_073400268.1">
    <property type="nucleotide sequence ID" value="NZ_FQTV01000005.1"/>
</dbReference>
<reference evidence="14" key="1">
    <citation type="submission" date="2016-11" db="EMBL/GenBank/DDBJ databases">
        <authorList>
            <person name="Varghese N."/>
            <person name="Submissions S."/>
        </authorList>
    </citation>
    <scope>NUCLEOTIDE SEQUENCE [LARGE SCALE GENOMIC DNA]</scope>
    <source>
        <strain evidence="14">DSM 26991</strain>
    </source>
</reference>
<evidence type="ECO:0000256" key="10">
    <source>
        <dbReference type="RuleBase" id="RU363032"/>
    </source>
</evidence>
<evidence type="ECO:0000256" key="1">
    <source>
        <dbReference type="ARBA" id="ARBA00002949"/>
    </source>
</evidence>
<organism evidence="13 14">
    <name type="scientific">Bacteroides luti</name>
    <dbReference type="NCBI Taxonomy" id="1297750"/>
    <lineage>
        <taxon>Bacteria</taxon>
        <taxon>Pseudomonadati</taxon>
        <taxon>Bacteroidota</taxon>
        <taxon>Bacteroidia</taxon>
        <taxon>Bacteroidales</taxon>
        <taxon>Bacteroidaceae</taxon>
        <taxon>Bacteroides</taxon>
    </lineage>
</organism>
<evidence type="ECO:0000256" key="9">
    <source>
        <dbReference type="ARBA" id="ARBA00023136"/>
    </source>
</evidence>
<comment type="similarity">
    <text evidence="3 11">Belongs to the binding-protein-dependent transport system permease family. CysTW subfamily.</text>
</comment>
<feature type="domain" description="ABC transmembrane type-1" evidence="12">
    <location>
        <begin position="9"/>
        <end position="213"/>
    </location>
</feature>
<evidence type="ECO:0000259" key="12">
    <source>
        <dbReference type="PROSITE" id="PS50928"/>
    </source>
</evidence>
<dbReference type="InterPro" id="IPR000515">
    <property type="entry name" value="MetI-like"/>
</dbReference>
<dbReference type="EMBL" id="FQTV01000005">
    <property type="protein sequence ID" value="SHF10124.1"/>
    <property type="molecule type" value="Genomic_DNA"/>
</dbReference>
<evidence type="ECO:0000256" key="4">
    <source>
        <dbReference type="ARBA" id="ARBA00022448"/>
    </source>
</evidence>
<feature type="transmembrane region" description="Helical" evidence="10">
    <location>
        <begin position="147"/>
        <end position="168"/>
    </location>
</feature>
<dbReference type="GO" id="GO:0015098">
    <property type="term" value="F:molybdate ion transmembrane transporter activity"/>
    <property type="evidence" value="ECO:0007669"/>
    <property type="project" value="UniProtKB-UniRule"/>
</dbReference>
<name>A0A1M4YWC4_9BACE</name>
<keyword evidence="14" id="KW-1185">Reference proteome</keyword>
<evidence type="ECO:0000256" key="6">
    <source>
        <dbReference type="ARBA" id="ARBA00022505"/>
    </source>
</evidence>
<evidence type="ECO:0000256" key="2">
    <source>
        <dbReference type="ARBA" id="ARBA00004651"/>
    </source>
</evidence>
<evidence type="ECO:0000256" key="11">
    <source>
        <dbReference type="RuleBase" id="RU365097"/>
    </source>
</evidence>
<comment type="function">
    <text evidence="1 11">Part of the binding-protein-dependent transport system for molybdenum; probably responsible for the translocation of the substrate across the membrane.</text>
</comment>
<feature type="transmembrane region" description="Helical" evidence="10">
    <location>
        <begin position="198"/>
        <end position="216"/>
    </location>
</feature>
<feature type="transmembrane region" description="Helical" evidence="10">
    <location>
        <begin position="86"/>
        <end position="106"/>
    </location>
</feature>
<comment type="subcellular location">
    <subcellularLocation>
        <location evidence="2 10">Cell membrane</location>
        <topology evidence="2 10">Multi-pass membrane protein</topology>
    </subcellularLocation>
</comment>
<dbReference type="InterPro" id="IPR035906">
    <property type="entry name" value="MetI-like_sf"/>
</dbReference>
<evidence type="ECO:0000313" key="14">
    <source>
        <dbReference type="Proteomes" id="UP000184509"/>
    </source>
</evidence>
<keyword evidence="6 11" id="KW-0500">Molybdenum</keyword>